<dbReference type="GO" id="GO:0008097">
    <property type="term" value="F:5S rRNA binding"/>
    <property type="evidence" value="ECO:0007669"/>
    <property type="project" value="TreeGrafter"/>
</dbReference>
<dbReference type="PANTHER" id="PTHR14211">
    <property type="entry name" value="GLIOMA SUPPRESSOR CANDIDATE REGION GENE 2"/>
    <property type="match status" value="1"/>
</dbReference>
<evidence type="ECO:0000256" key="6">
    <source>
        <dbReference type="SAM" id="MobiDB-lite"/>
    </source>
</evidence>
<dbReference type="AlphaFoldDB" id="A0A1B6KJC7"/>
<dbReference type="EMBL" id="GEBQ01028713">
    <property type="protein sequence ID" value="JAT11264.1"/>
    <property type="molecule type" value="Transcribed_RNA"/>
</dbReference>
<protein>
    <recommendedName>
        <fullName evidence="2 5">Ribosome biogenesis protein NOP53</fullName>
    </recommendedName>
</protein>
<gene>
    <name evidence="7" type="ORF">g.10458</name>
</gene>
<proteinExistence type="inferred from homology"/>
<dbReference type="PANTHER" id="PTHR14211:SF7">
    <property type="entry name" value="RIBOSOME BIOGENESIS PROTEIN NOP53"/>
    <property type="match status" value="1"/>
</dbReference>
<dbReference type="GO" id="GO:0005730">
    <property type="term" value="C:nucleolus"/>
    <property type="evidence" value="ECO:0007669"/>
    <property type="project" value="UniProtKB-SubCell"/>
</dbReference>
<keyword evidence="4 5" id="KW-0539">Nucleus</keyword>
<reference evidence="7" key="1">
    <citation type="submission" date="2015-11" db="EMBL/GenBank/DDBJ databases">
        <title>De novo transcriptome assembly of four potential Pierce s Disease insect vectors from Arizona vineyards.</title>
        <authorList>
            <person name="Tassone E.E."/>
        </authorList>
    </citation>
    <scope>NUCLEOTIDE SEQUENCE</scope>
</reference>
<sequence>MKGKRKGISMKNKKSWRKHTNVKDVENFLDDQRLEERLGGSFSERKDKDIFLEDKAPDTELSAKVNSKKLNAAKPLKCFQLLQPWTSVPDPITKRNRVRTREERKSSIRKLVEETKRKNGIVKKKDLIAKQSREVNKALKKNLPKRGNFNADIWGVQEKNPFGNREWLEEETNRHVLKSVGKLKIRPSKSYAKNHSKVVPSGLPATEVPHPGLSYNPSFTDHQELLKEITEKEMKLMKEEEHLNRVTSNMFSKVTPEENHNRWISEMSQGLDKTAGSDDENGGEYSAINPPSSFLKKKTLKTRRKLREEKKKAHEQKKLRVEKKKTADIYKLRLMAKEISNREQKLAVVQEKRLKKKASEVNRTKKLGKRKFEEPDLEFNRPHEIAGNLRALQPSGNILTDRFVSMQKRNIMEVTAKQLKSHRRKVKKFFKPGHKVEEPIVKK</sequence>
<evidence type="ECO:0000256" key="5">
    <source>
        <dbReference type="PIRNR" id="PIRNR017302"/>
    </source>
</evidence>
<evidence type="ECO:0000256" key="3">
    <source>
        <dbReference type="ARBA" id="ARBA00022517"/>
    </source>
</evidence>
<keyword evidence="3 5" id="KW-0690">Ribosome biogenesis</keyword>
<comment type="similarity">
    <text evidence="1 5">Belongs to the NOP53 family.</text>
</comment>
<dbReference type="PIRSF" id="PIRSF017302">
    <property type="entry name" value="Gltscr2"/>
    <property type="match status" value="1"/>
</dbReference>
<organism evidence="7">
    <name type="scientific">Graphocephala atropunctata</name>
    <dbReference type="NCBI Taxonomy" id="36148"/>
    <lineage>
        <taxon>Eukaryota</taxon>
        <taxon>Metazoa</taxon>
        <taxon>Ecdysozoa</taxon>
        <taxon>Arthropoda</taxon>
        <taxon>Hexapoda</taxon>
        <taxon>Insecta</taxon>
        <taxon>Pterygota</taxon>
        <taxon>Neoptera</taxon>
        <taxon>Paraneoptera</taxon>
        <taxon>Hemiptera</taxon>
        <taxon>Auchenorrhyncha</taxon>
        <taxon>Membracoidea</taxon>
        <taxon>Cicadellidae</taxon>
        <taxon>Cicadellinae</taxon>
        <taxon>Cicadellini</taxon>
        <taxon>Graphocephala</taxon>
    </lineage>
</organism>
<dbReference type="GO" id="GO:0000027">
    <property type="term" value="P:ribosomal large subunit assembly"/>
    <property type="evidence" value="ECO:0007669"/>
    <property type="project" value="UniProtKB-UniRule"/>
</dbReference>
<name>A0A1B6KJC7_9HEMI</name>
<dbReference type="Pfam" id="PF07767">
    <property type="entry name" value="Nop53"/>
    <property type="match status" value="1"/>
</dbReference>
<evidence type="ECO:0000256" key="2">
    <source>
        <dbReference type="ARBA" id="ARBA00018339"/>
    </source>
</evidence>
<evidence type="ECO:0000256" key="1">
    <source>
        <dbReference type="ARBA" id="ARBA00008838"/>
    </source>
</evidence>
<dbReference type="InterPro" id="IPR011687">
    <property type="entry name" value="Nop53/GLTSCR2"/>
</dbReference>
<evidence type="ECO:0000256" key="4">
    <source>
        <dbReference type="ARBA" id="ARBA00023242"/>
    </source>
</evidence>
<accession>A0A1B6KJC7</accession>
<comment type="subcellular location">
    <subcellularLocation>
        <location evidence="5">Nucleus</location>
        <location evidence="5">Nucleolus</location>
    </subcellularLocation>
    <subcellularLocation>
        <location evidence="5">Nucleus</location>
        <location evidence="5">Nucleoplasm</location>
    </subcellularLocation>
</comment>
<dbReference type="GO" id="GO:0005654">
    <property type="term" value="C:nucleoplasm"/>
    <property type="evidence" value="ECO:0007669"/>
    <property type="project" value="UniProtKB-SubCell"/>
</dbReference>
<feature type="region of interest" description="Disordered" evidence="6">
    <location>
        <begin position="271"/>
        <end position="298"/>
    </location>
</feature>
<comment type="function">
    <text evidence="5">May play a role in ribosome biogenesis.</text>
</comment>
<evidence type="ECO:0000313" key="7">
    <source>
        <dbReference type="EMBL" id="JAT11264.1"/>
    </source>
</evidence>
<dbReference type="GO" id="GO:0006364">
    <property type="term" value="P:rRNA processing"/>
    <property type="evidence" value="ECO:0007669"/>
    <property type="project" value="TreeGrafter"/>
</dbReference>